<evidence type="ECO:0000313" key="7">
    <source>
        <dbReference type="EMBL" id="SMC70684.1"/>
    </source>
</evidence>
<dbReference type="Proteomes" id="UP000192738">
    <property type="component" value="Unassembled WGS sequence"/>
</dbReference>
<dbReference type="CDD" id="cd00609">
    <property type="entry name" value="AAT_like"/>
    <property type="match status" value="1"/>
</dbReference>
<evidence type="ECO:0000256" key="5">
    <source>
        <dbReference type="ARBA" id="ARBA00037974"/>
    </source>
</evidence>
<accession>A0A1W2BCX0</accession>
<dbReference type="GO" id="GO:0047804">
    <property type="term" value="F:cysteine-S-conjugate beta-lyase activity"/>
    <property type="evidence" value="ECO:0007669"/>
    <property type="project" value="UniProtKB-EC"/>
</dbReference>
<dbReference type="SUPFAM" id="SSF53383">
    <property type="entry name" value="PLP-dependent transferases"/>
    <property type="match status" value="1"/>
</dbReference>
<dbReference type="Pfam" id="PF00155">
    <property type="entry name" value="Aminotran_1_2"/>
    <property type="match status" value="1"/>
</dbReference>
<protein>
    <recommendedName>
        <fullName evidence="2">cysteine-S-conjugate beta-lyase</fullName>
        <ecNumber evidence="2">4.4.1.13</ecNumber>
    </recommendedName>
</protein>
<gene>
    <name evidence="7" type="ORF">SAMN04488500_10778</name>
</gene>
<dbReference type="InterPro" id="IPR027619">
    <property type="entry name" value="C-S_lyase_PatB-like"/>
</dbReference>
<keyword evidence="8" id="KW-1185">Reference proteome</keyword>
<feature type="domain" description="Aminotransferase class I/classII large" evidence="6">
    <location>
        <begin position="60"/>
        <end position="404"/>
    </location>
</feature>
<dbReference type="STRING" id="112901.SAMN04488500_10778"/>
<dbReference type="EMBL" id="FWXI01000007">
    <property type="protein sequence ID" value="SMC70684.1"/>
    <property type="molecule type" value="Genomic_DNA"/>
</dbReference>
<keyword evidence="3" id="KW-0663">Pyridoxal phosphate</keyword>
<evidence type="ECO:0000256" key="4">
    <source>
        <dbReference type="ARBA" id="ARBA00023239"/>
    </source>
</evidence>
<dbReference type="InterPro" id="IPR051798">
    <property type="entry name" value="Class-II_PLP-Dep_Aminotrans"/>
</dbReference>
<keyword evidence="4 7" id="KW-0456">Lyase</keyword>
<evidence type="ECO:0000313" key="8">
    <source>
        <dbReference type="Proteomes" id="UP000192738"/>
    </source>
</evidence>
<comment type="similarity">
    <text evidence="5">Belongs to the class-II pyridoxal-phosphate-dependent aminotransferase family. MalY/PatB cystathionine beta-lyase subfamily.</text>
</comment>
<dbReference type="RefSeq" id="WP_245823930.1">
    <property type="nucleotide sequence ID" value="NZ_CP155572.1"/>
</dbReference>
<proteinExistence type="inferred from homology"/>
<dbReference type="PANTHER" id="PTHR43525">
    <property type="entry name" value="PROTEIN MALY"/>
    <property type="match status" value="1"/>
</dbReference>
<dbReference type="AlphaFoldDB" id="A0A1W2BCX0"/>
<dbReference type="InterPro" id="IPR015421">
    <property type="entry name" value="PyrdxlP-dep_Trfase_major"/>
</dbReference>
<evidence type="ECO:0000256" key="2">
    <source>
        <dbReference type="ARBA" id="ARBA00012224"/>
    </source>
</evidence>
<evidence type="ECO:0000256" key="3">
    <source>
        <dbReference type="ARBA" id="ARBA00022898"/>
    </source>
</evidence>
<name>A0A1W2BCX0_9FIRM</name>
<evidence type="ECO:0000256" key="1">
    <source>
        <dbReference type="ARBA" id="ARBA00001933"/>
    </source>
</evidence>
<dbReference type="InterPro" id="IPR015422">
    <property type="entry name" value="PyrdxlP-dep_Trfase_small"/>
</dbReference>
<dbReference type="Gene3D" id="3.90.1150.10">
    <property type="entry name" value="Aspartate Aminotransferase, domain 1"/>
    <property type="match status" value="1"/>
</dbReference>
<dbReference type="InterPro" id="IPR004839">
    <property type="entry name" value="Aminotransferase_I/II_large"/>
</dbReference>
<dbReference type="Gene3D" id="3.40.640.10">
    <property type="entry name" value="Type I PLP-dependent aspartate aminotransferase-like (Major domain)"/>
    <property type="match status" value="1"/>
</dbReference>
<reference evidence="7 8" key="1">
    <citation type="submission" date="2017-04" db="EMBL/GenBank/DDBJ databases">
        <authorList>
            <person name="Afonso C.L."/>
            <person name="Miller P.J."/>
            <person name="Scott M.A."/>
            <person name="Spackman E."/>
            <person name="Goraichik I."/>
            <person name="Dimitrov K.M."/>
            <person name="Suarez D.L."/>
            <person name="Swayne D.E."/>
        </authorList>
    </citation>
    <scope>NUCLEOTIDE SEQUENCE [LARGE SCALE GENOMIC DNA]</scope>
    <source>
        <strain evidence="7 8">DSM 5090</strain>
    </source>
</reference>
<sequence>MEAKFDLGRTKMKYNFDEIIDRRNTNAMNTDGFRGYIFRAGPEMKFPYEDDDFVRMWVADMEFATPPEVCQAIKDRVDKRIFGYSQVFDNGYYEALSGWCRKLYDWSFPKEQLVFTPGVIPALYELVGDLVAPDEKLLITTPAYGYFKHAATFNDRELVCSSLKNDNGWFTIDFEDLERKAADPKVKLLLWCNPHNPTGRMWTEEETKRMGAIAVKYGLWLISDEIHCDLIRQGKKHIPTAKVMPDYPKLITCMAASKTFNMAGLMFSNIIVRDAEVRKQMAAHDKLIGLVNPISITATQAAYERGGDWLEQLQTYLDGNFQLVSDYLAANLPDAVYRIPEATYLAWVDLNRCLPDVDDLPMFFANKAGVLLEGGDGLFVGSAKGFVRLNLAMPRAIVEKGLRRMSEAIYKHTGGAC</sequence>
<evidence type="ECO:0000259" key="6">
    <source>
        <dbReference type="Pfam" id="PF00155"/>
    </source>
</evidence>
<dbReference type="EC" id="4.4.1.13" evidence="2"/>
<dbReference type="InterPro" id="IPR015424">
    <property type="entry name" value="PyrdxlP-dep_Trfase"/>
</dbReference>
<dbReference type="PANTHER" id="PTHR43525:SF1">
    <property type="entry name" value="PROTEIN MALY"/>
    <property type="match status" value="1"/>
</dbReference>
<dbReference type="GO" id="GO:0030170">
    <property type="term" value="F:pyridoxal phosphate binding"/>
    <property type="evidence" value="ECO:0007669"/>
    <property type="project" value="InterPro"/>
</dbReference>
<comment type="cofactor">
    <cofactor evidence="1">
        <name>pyridoxal 5'-phosphate</name>
        <dbReference type="ChEBI" id="CHEBI:597326"/>
    </cofactor>
</comment>
<organism evidence="7 8">
    <name type="scientific">Sporomusa malonica</name>
    <dbReference type="NCBI Taxonomy" id="112901"/>
    <lineage>
        <taxon>Bacteria</taxon>
        <taxon>Bacillati</taxon>
        <taxon>Bacillota</taxon>
        <taxon>Negativicutes</taxon>
        <taxon>Selenomonadales</taxon>
        <taxon>Sporomusaceae</taxon>
        <taxon>Sporomusa</taxon>
    </lineage>
</organism>
<dbReference type="NCBIfam" id="TIGR04350">
    <property type="entry name" value="C_S_lyase_PatB"/>
    <property type="match status" value="1"/>
</dbReference>